<feature type="compositionally biased region" description="Basic and acidic residues" evidence="1">
    <location>
        <begin position="114"/>
        <end position="123"/>
    </location>
</feature>
<dbReference type="EMBL" id="VANI01000002">
    <property type="protein sequence ID" value="TLM79683.1"/>
    <property type="molecule type" value="Genomic_DNA"/>
</dbReference>
<keyword evidence="3" id="KW-1185">Reference proteome</keyword>
<protein>
    <submittedName>
        <fullName evidence="2">Uncharacterized protein</fullName>
    </submittedName>
</protein>
<evidence type="ECO:0000256" key="1">
    <source>
        <dbReference type="SAM" id="MobiDB-lite"/>
    </source>
</evidence>
<feature type="compositionally biased region" description="Basic and acidic residues" evidence="1">
    <location>
        <begin position="154"/>
        <end position="168"/>
    </location>
</feature>
<feature type="compositionally biased region" description="Acidic residues" evidence="1">
    <location>
        <begin position="93"/>
        <end position="103"/>
    </location>
</feature>
<gene>
    <name evidence="2" type="ORF">FDY93_02130</name>
</gene>
<comment type="caution">
    <text evidence="2">The sequence shown here is derived from an EMBL/GenBank/DDBJ whole genome shotgun (WGS) entry which is preliminary data.</text>
</comment>
<organism evidence="2 3">
    <name type="scientific">Microbulbifer harenosus</name>
    <dbReference type="NCBI Taxonomy" id="2576840"/>
    <lineage>
        <taxon>Bacteria</taxon>
        <taxon>Pseudomonadati</taxon>
        <taxon>Pseudomonadota</taxon>
        <taxon>Gammaproteobacteria</taxon>
        <taxon>Cellvibrionales</taxon>
        <taxon>Microbulbiferaceae</taxon>
        <taxon>Microbulbifer</taxon>
    </lineage>
</organism>
<feature type="region of interest" description="Disordered" evidence="1">
    <location>
        <begin position="45"/>
        <end position="283"/>
    </location>
</feature>
<sequence>MSGRKKNRRPQHGQPPHELLRELNSLRELLGSDMEADIPLLDQVADASANQKTSTAQHQNGPSHAAISVPGQTPRPPQRPLTEQDLPILFSPVDEEPLDEFDDYTSALSEADLELLRPLRDLPPRAPQHSESGRQEPHQHAAATQEAKSNSQGAERRTPADNSKESVKDQAQPAETPQGEHQPGLFETEQEEAPAGAGLAESAPAVPAVKPMATTEQTTVPTATQTPLSPKVSTATMTENPFLPPHIRARLTGGRIPRPEPMPVVQPAAPTKTEVAQTSHRTLSDDERARLLEQLVAEQLPELERHLRLGIGMMLDELYPKKS</sequence>
<dbReference type="Proteomes" id="UP000306791">
    <property type="component" value="Unassembled WGS sequence"/>
</dbReference>
<feature type="compositionally biased region" description="Low complexity" evidence="1">
    <location>
        <begin position="213"/>
        <end position="227"/>
    </location>
</feature>
<evidence type="ECO:0000313" key="3">
    <source>
        <dbReference type="Proteomes" id="UP000306791"/>
    </source>
</evidence>
<dbReference type="RefSeq" id="WP_138234090.1">
    <property type="nucleotide sequence ID" value="NZ_CP185860.1"/>
</dbReference>
<proteinExistence type="predicted"/>
<feature type="compositionally biased region" description="Basic residues" evidence="1">
    <location>
        <begin position="1"/>
        <end position="11"/>
    </location>
</feature>
<feature type="compositionally biased region" description="Polar residues" evidence="1">
    <location>
        <begin position="48"/>
        <end position="62"/>
    </location>
</feature>
<feature type="region of interest" description="Disordered" evidence="1">
    <location>
        <begin position="1"/>
        <end position="20"/>
    </location>
</feature>
<evidence type="ECO:0000313" key="2">
    <source>
        <dbReference type="EMBL" id="TLM79683.1"/>
    </source>
</evidence>
<name>A0ABY2URC8_9GAMM</name>
<reference evidence="2 3" key="1">
    <citation type="submission" date="2019-05" db="EMBL/GenBank/DDBJ databases">
        <title>Microbulbifer harenosus sp. nov., an alginate-degrading bacterium isolated from coastal sand.</title>
        <authorList>
            <person name="Huang H."/>
            <person name="Mo K."/>
            <person name="Bao S."/>
        </authorList>
    </citation>
    <scope>NUCLEOTIDE SEQUENCE [LARGE SCALE GENOMIC DNA]</scope>
    <source>
        <strain evidence="2 3">HB161719</strain>
    </source>
</reference>
<accession>A0ABY2URC8</accession>